<keyword evidence="3" id="KW-1185">Reference proteome</keyword>
<evidence type="ECO:0000313" key="2">
    <source>
        <dbReference type="EMBL" id="KAL3522768.1"/>
    </source>
</evidence>
<sequence>MISLQMLVKPPRSKLTPQHLQNCNNQRRRACHNGSQSRKMKRASQELINKNHQKTYCFMTLSTSRVDKDTPRVASSFCRKILLLREHTEKYIGFMVRNGEVAFCFDNWSGEGAPMLWANMFMILF</sequence>
<dbReference type="Proteomes" id="UP001630127">
    <property type="component" value="Unassembled WGS sequence"/>
</dbReference>
<accession>A0ABD2ZZ06</accession>
<proteinExistence type="predicted"/>
<organism evidence="2 3">
    <name type="scientific">Cinchona calisaya</name>
    <dbReference type="NCBI Taxonomy" id="153742"/>
    <lineage>
        <taxon>Eukaryota</taxon>
        <taxon>Viridiplantae</taxon>
        <taxon>Streptophyta</taxon>
        <taxon>Embryophyta</taxon>
        <taxon>Tracheophyta</taxon>
        <taxon>Spermatophyta</taxon>
        <taxon>Magnoliopsida</taxon>
        <taxon>eudicotyledons</taxon>
        <taxon>Gunneridae</taxon>
        <taxon>Pentapetalae</taxon>
        <taxon>asterids</taxon>
        <taxon>lamiids</taxon>
        <taxon>Gentianales</taxon>
        <taxon>Rubiaceae</taxon>
        <taxon>Cinchonoideae</taxon>
        <taxon>Cinchoneae</taxon>
        <taxon>Cinchona</taxon>
    </lineage>
</organism>
<dbReference type="AlphaFoldDB" id="A0ABD2ZZ06"/>
<evidence type="ECO:0000313" key="3">
    <source>
        <dbReference type="Proteomes" id="UP001630127"/>
    </source>
</evidence>
<name>A0ABD2ZZ06_9GENT</name>
<reference evidence="2 3" key="1">
    <citation type="submission" date="2024-11" db="EMBL/GenBank/DDBJ databases">
        <title>A near-complete genome assembly of Cinchona calisaya.</title>
        <authorList>
            <person name="Lian D.C."/>
            <person name="Zhao X.W."/>
            <person name="Wei L."/>
        </authorList>
    </citation>
    <scope>NUCLEOTIDE SEQUENCE [LARGE SCALE GENOMIC DNA]</scope>
    <source>
        <tissue evidence="2">Nenye</tissue>
    </source>
</reference>
<evidence type="ECO:0000313" key="1">
    <source>
        <dbReference type="EMBL" id="KAL3522767.1"/>
    </source>
</evidence>
<dbReference type="EMBL" id="JBJUIK010000007">
    <property type="protein sequence ID" value="KAL3522768.1"/>
    <property type="molecule type" value="Genomic_DNA"/>
</dbReference>
<protein>
    <submittedName>
        <fullName evidence="2">Uncharacterized protein</fullName>
    </submittedName>
</protein>
<comment type="caution">
    <text evidence="2">The sequence shown here is derived from an EMBL/GenBank/DDBJ whole genome shotgun (WGS) entry which is preliminary data.</text>
</comment>
<dbReference type="EMBL" id="JBJUIK010000007">
    <property type="protein sequence ID" value="KAL3522767.1"/>
    <property type="molecule type" value="Genomic_DNA"/>
</dbReference>
<gene>
    <name evidence="1" type="ORF">ACH5RR_015601</name>
    <name evidence="2" type="ORF">ACH5RR_015602</name>
</gene>